<organism evidence="2 3">
    <name type="scientific">Myroides marinus</name>
    <dbReference type="NCBI Taxonomy" id="703342"/>
    <lineage>
        <taxon>Bacteria</taxon>
        <taxon>Pseudomonadati</taxon>
        <taxon>Bacteroidota</taxon>
        <taxon>Flavobacteriia</taxon>
        <taxon>Flavobacteriales</taxon>
        <taxon>Flavobacteriaceae</taxon>
        <taxon>Myroides</taxon>
    </lineage>
</organism>
<dbReference type="Proteomes" id="UP000183077">
    <property type="component" value="Unassembled WGS sequence"/>
</dbReference>
<feature type="chain" id="PRO_5010381160" evidence="1">
    <location>
        <begin position="21"/>
        <end position="488"/>
    </location>
</feature>
<keyword evidence="1" id="KW-0732">Signal</keyword>
<protein>
    <submittedName>
        <fullName evidence="2">Uncharacterized protein</fullName>
    </submittedName>
</protein>
<sequence>MKRFLLVMCATLGIMGVSMAQKLVIKKSVVYVDKTTDPLASIQKLDSQTYVYKNPKGEDIFKLEEIREYTRIGKVFHVINVTDMRNGKSNNIPYESLSFAIGNETVFFAIITKGQYKLMNDKGIDYEVLDALMAEPKKDVMVNVKAINDSVNAVIEKGMAIAKEKKVSIGLDNKIYSDKKEIGNVVIKVSKDQSIYAFFSKKTKQPIGYWTNYKENFSMGDLYKASTPGYTLFTYDNQRFVVTPRPKDIPGPSHAMELLAIMYANGIDFESIDDKVMAEIIEKLAEQKRIAKENDANIRREKGFLIDANGTKVEGEISIAFDNADKADDATAGWTNVADVSSYGNKVYVYAANEKGKIKSTSYKASDKVSFEVTLAKDGKVERYEGFSYDIANKTIGFLNKLSSGSTFFKHIYGSNKLGLYYSPTERLYAIKLKDAQNGFAATRSDQDKLVTAIKEYLSCETISFDGIDLFTIEGLKKLIDNYDAQCK</sequence>
<proteinExistence type="predicted"/>
<dbReference type="RefSeq" id="WP_074744373.1">
    <property type="nucleotide sequence ID" value="NZ_FNYS01000001.1"/>
</dbReference>
<evidence type="ECO:0000313" key="2">
    <source>
        <dbReference type="EMBL" id="SEI53683.1"/>
    </source>
</evidence>
<dbReference type="EMBL" id="FNYS01000001">
    <property type="protein sequence ID" value="SEI53683.1"/>
    <property type="molecule type" value="Genomic_DNA"/>
</dbReference>
<reference evidence="2 3" key="1">
    <citation type="submission" date="2016-10" db="EMBL/GenBank/DDBJ databases">
        <authorList>
            <person name="de Groot N.N."/>
        </authorList>
    </citation>
    <scope>NUCLEOTIDE SEQUENCE [LARGE SCALE GENOMIC DNA]</scope>
    <source>
        <strain evidence="2 3">DSM 23048</strain>
    </source>
</reference>
<name>A0A1H6RD68_9FLAO</name>
<evidence type="ECO:0000256" key="1">
    <source>
        <dbReference type="SAM" id="SignalP"/>
    </source>
</evidence>
<evidence type="ECO:0000313" key="3">
    <source>
        <dbReference type="Proteomes" id="UP000183077"/>
    </source>
</evidence>
<dbReference type="GeneID" id="82255676"/>
<feature type="signal peptide" evidence="1">
    <location>
        <begin position="1"/>
        <end position="20"/>
    </location>
</feature>
<gene>
    <name evidence="2" type="ORF">SAMN04488018_101447</name>
</gene>
<dbReference type="AlphaFoldDB" id="A0A1H6RD68"/>
<accession>A0A1H6RD68</accession>